<reference evidence="9" key="1">
    <citation type="submission" date="2020-09" db="EMBL/GenBank/DDBJ databases">
        <title>Genome-Enabled Discovery of Anthraquinone Biosynthesis in Senna tora.</title>
        <authorList>
            <person name="Kang S.-H."/>
            <person name="Pandey R.P."/>
            <person name="Lee C.-M."/>
            <person name="Sim J.-S."/>
            <person name="Jeong J.-T."/>
            <person name="Choi B.-S."/>
            <person name="Jung M."/>
            <person name="Ginzburg D."/>
            <person name="Zhao K."/>
            <person name="Won S.Y."/>
            <person name="Oh T.-J."/>
            <person name="Yu Y."/>
            <person name="Kim N.-H."/>
            <person name="Lee O.R."/>
            <person name="Lee T.-H."/>
            <person name="Bashyal P."/>
            <person name="Kim T.-S."/>
            <person name="Lee W.-H."/>
            <person name="Kawkins C."/>
            <person name="Kim C.-K."/>
            <person name="Kim J.S."/>
            <person name="Ahn B.O."/>
            <person name="Rhee S.Y."/>
            <person name="Sohng J.K."/>
        </authorList>
    </citation>
    <scope>NUCLEOTIDE SEQUENCE</scope>
    <source>
        <tissue evidence="9">Leaf</tissue>
    </source>
</reference>
<gene>
    <name evidence="9" type="ORF">G2W53_042697</name>
</gene>
<comment type="similarity">
    <text evidence="2">Belongs to the plant DMP1 protein family.</text>
</comment>
<feature type="region of interest" description="Disordered" evidence="6">
    <location>
        <begin position="1"/>
        <end position="25"/>
    </location>
</feature>
<dbReference type="Proteomes" id="UP000634136">
    <property type="component" value="Unassembled WGS sequence"/>
</dbReference>
<accession>A0A834W2N0</accession>
<feature type="transmembrane region" description="Helical" evidence="7">
    <location>
        <begin position="81"/>
        <end position="99"/>
    </location>
</feature>
<evidence type="ECO:0000259" key="8">
    <source>
        <dbReference type="SMART" id="SM00666"/>
    </source>
</evidence>
<evidence type="ECO:0000256" key="5">
    <source>
        <dbReference type="ARBA" id="ARBA00023136"/>
    </source>
</evidence>
<keyword evidence="4 7" id="KW-1133">Transmembrane helix</keyword>
<evidence type="ECO:0000313" key="9">
    <source>
        <dbReference type="EMBL" id="KAF7803586.1"/>
    </source>
</evidence>
<dbReference type="AlphaFoldDB" id="A0A834W2N0"/>
<evidence type="ECO:0000256" key="3">
    <source>
        <dbReference type="ARBA" id="ARBA00022692"/>
    </source>
</evidence>
<dbReference type="GO" id="GO:0016020">
    <property type="term" value="C:membrane"/>
    <property type="evidence" value="ECO:0007669"/>
    <property type="project" value="UniProtKB-SubCell"/>
</dbReference>
<proteinExistence type="inferred from homology"/>
<evidence type="ECO:0000256" key="4">
    <source>
        <dbReference type="ARBA" id="ARBA00022989"/>
    </source>
</evidence>
<dbReference type="InterPro" id="IPR000270">
    <property type="entry name" value="PB1_dom"/>
</dbReference>
<keyword evidence="5 7" id="KW-0472">Membrane</keyword>
<evidence type="ECO:0000256" key="6">
    <source>
        <dbReference type="SAM" id="MobiDB-lite"/>
    </source>
</evidence>
<dbReference type="Gene3D" id="3.10.20.90">
    <property type="entry name" value="Phosphatidylinositol 3-kinase Catalytic Subunit, Chain A, domain 1"/>
    <property type="match status" value="1"/>
</dbReference>
<dbReference type="InterPro" id="IPR007770">
    <property type="entry name" value="DMP"/>
</dbReference>
<comment type="caution">
    <text evidence="9">The sequence shown here is derived from an EMBL/GenBank/DDBJ whole genome shotgun (WGS) entry which is preliminary data.</text>
</comment>
<dbReference type="PANTHER" id="PTHR31621">
    <property type="entry name" value="PROTEIN DMP3"/>
    <property type="match status" value="1"/>
</dbReference>
<feature type="transmembrane region" description="Helical" evidence="7">
    <location>
        <begin position="181"/>
        <end position="200"/>
    </location>
</feature>
<feature type="transmembrane region" description="Helical" evidence="7">
    <location>
        <begin position="143"/>
        <end position="161"/>
    </location>
</feature>
<evidence type="ECO:0000313" key="10">
    <source>
        <dbReference type="Proteomes" id="UP000634136"/>
    </source>
</evidence>
<dbReference type="SMART" id="SM00666">
    <property type="entry name" value="PB1"/>
    <property type="match status" value="1"/>
</dbReference>
<evidence type="ECO:0000256" key="2">
    <source>
        <dbReference type="ARBA" id="ARBA00008707"/>
    </source>
</evidence>
<keyword evidence="3 7" id="KW-0812">Transmembrane</keyword>
<dbReference type="PANTHER" id="PTHR31621:SF1">
    <property type="entry name" value="PROTEIN DMP5"/>
    <property type="match status" value="1"/>
</dbReference>
<feature type="compositionally biased region" description="Low complexity" evidence="6">
    <location>
        <begin position="1"/>
        <end position="18"/>
    </location>
</feature>
<sequence>MPSVRQRPTSTTTTNQPSTSPPPAVVISPNDLPQQSSGALSQTLTGAANLANLLPTGTLLAFQLLTPLFTNNGACDPTTRLLAHSLLFLLALSCFLACFTDTVKTSDGRVYHGIATFRGMWVFDYPDPFGSGLPDLSRYRMRAIDWVHAILSVMVFCAVALRDRNVVSCLYPSPADDTKQVLNIVPMGVGVMCSLLFVVFPTTRHGIVFSLQSSQFPNRFIMSGGCGRDVGSVGSWYDSGDSSPKNKVKFLCSHGGKILPRPTDGQLKYVGGETRVISVPRDITSSVLEDSLGITLILLKDEIVMKKLMQKATALIDGDMVLKYQPFHEDLDALVSVRSDEDLKHMFNECDCYESGGASMLRAFLFPPRPLVLENQAAAFEPYLLEQRYIDAINGIIRSSSMSMLSPGGVFSTSSACSSPKSNSPDSPTVDTVGYESFSLNGSCRSMPIMHRVRSYPGINSPNSQHSQCSSGICSPNYQQYDYGYCHNSHNHNQHYPPHGSCLSIRPPPLDPQVGFGMGRPPSSYSVGKSSPLHPSSRYYKGNGGYSKVGYHDEYAPFRFEGALSLPRSPRHLVS</sequence>
<comment type="subcellular location">
    <subcellularLocation>
        <location evidence="1">Membrane</location>
        <topology evidence="1">Multi-pass membrane protein</topology>
    </subcellularLocation>
</comment>
<dbReference type="GO" id="GO:0005737">
    <property type="term" value="C:cytoplasm"/>
    <property type="evidence" value="ECO:0007669"/>
    <property type="project" value="UniProtKB-ARBA"/>
</dbReference>
<dbReference type="OrthoDB" id="525686at2759"/>
<dbReference type="Pfam" id="PF00564">
    <property type="entry name" value="PB1"/>
    <property type="match status" value="1"/>
</dbReference>
<evidence type="ECO:0000256" key="1">
    <source>
        <dbReference type="ARBA" id="ARBA00004141"/>
    </source>
</evidence>
<dbReference type="CDD" id="cd06410">
    <property type="entry name" value="PB1_UP2"/>
    <property type="match status" value="1"/>
</dbReference>
<dbReference type="SUPFAM" id="SSF54277">
    <property type="entry name" value="CAD &amp; PB1 domains"/>
    <property type="match status" value="1"/>
</dbReference>
<name>A0A834W2N0_9FABA</name>
<protein>
    <submittedName>
        <fullName evidence="9">Protein DMP3-like</fullName>
    </submittedName>
</protein>
<dbReference type="Pfam" id="PF05078">
    <property type="entry name" value="DUF679"/>
    <property type="match status" value="1"/>
</dbReference>
<evidence type="ECO:0000256" key="7">
    <source>
        <dbReference type="SAM" id="Phobius"/>
    </source>
</evidence>
<feature type="domain" description="PB1" evidence="8">
    <location>
        <begin position="262"/>
        <end position="368"/>
    </location>
</feature>
<dbReference type="GO" id="GO:0010256">
    <property type="term" value="P:endomembrane system organization"/>
    <property type="evidence" value="ECO:0007669"/>
    <property type="project" value="TreeGrafter"/>
</dbReference>
<dbReference type="EMBL" id="JAAIUW010000013">
    <property type="protein sequence ID" value="KAF7803586.1"/>
    <property type="molecule type" value="Genomic_DNA"/>
</dbReference>
<keyword evidence="10" id="KW-1185">Reference proteome</keyword>
<organism evidence="9 10">
    <name type="scientific">Senna tora</name>
    <dbReference type="NCBI Taxonomy" id="362788"/>
    <lineage>
        <taxon>Eukaryota</taxon>
        <taxon>Viridiplantae</taxon>
        <taxon>Streptophyta</taxon>
        <taxon>Embryophyta</taxon>
        <taxon>Tracheophyta</taxon>
        <taxon>Spermatophyta</taxon>
        <taxon>Magnoliopsida</taxon>
        <taxon>eudicotyledons</taxon>
        <taxon>Gunneridae</taxon>
        <taxon>Pentapetalae</taxon>
        <taxon>rosids</taxon>
        <taxon>fabids</taxon>
        <taxon>Fabales</taxon>
        <taxon>Fabaceae</taxon>
        <taxon>Caesalpinioideae</taxon>
        <taxon>Cassia clade</taxon>
        <taxon>Senna</taxon>
    </lineage>
</organism>